<name>A0A1H1ZQV4_MUCMA</name>
<dbReference type="EMBL" id="LT629740">
    <property type="protein sequence ID" value="SDT36084.1"/>
    <property type="molecule type" value="Genomic_DNA"/>
</dbReference>
<evidence type="ECO:0000313" key="2">
    <source>
        <dbReference type="EMBL" id="SDT36084.1"/>
    </source>
</evidence>
<keyword evidence="3" id="KW-1185">Reference proteome</keyword>
<dbReference type="STRING" id="652787.SAMN05216490_3213"/>
<dbReference type="Gene3D" id="3.40.710.10">
    <property type="entry name" value="DD-peptidase/beta-lactamase superfamily"/>
    <property type="match status" value="1"/>
</dbReference>
<dbReference type="Pfam" id="PF00144">
    <property type="entry name" value="Beta-lactamase"/>
    <property type="match status" value="1"/>
</dbReference>
<evidence type="ECO:0000259" key="1">
    <source>
        <dbReference type="Pfam" id="PF00144"/>
    </source>
</evidence>
<dbReference type="OrthoDB" id="2247630at2"/>
<organism evidence="2 3">
    <name type="scientific">Mucilaginibacter mallensis</name>
    <dbReference type="NCBI Taxonomy" id="652787"/>
    <lineage>
        <taxon>Bacteria</taxon>
        <taxon>Pseudomonadati</taxon>
        <taxon>Bacteroidota</taxon>
        <taxon>Sphingobacteriia</taxon>
        <taxon>Sphingobacteriales</taxon>
        <taxon>Sphingobacteriaceae</taxon>
        <taxon>Mucilaginibacter</taxon>
    </lineage>
</organism>
<reference evidence="2 3" key="1">
    <citation type="submission" date="2016-10" db="EMBL/GenBank/DDBJ databases">
        <authorList>
            <person name="de Groot N.N."/>
        </authorList>
    </citation>
    <scope>NUCLEOTIDE SEQUENCE [LARGE SCALE GENOMIC DNA]</scope>
    <source>
        <strain evidence="2 3">MP1X4</strain>
    </source>
</reference>
<protein>
    <submittedName>
        <fullName evidence="2">CubicO group peptidase, beta-lactamase class C family</fullName>
    </submittedName>
</protein>
<evidence type="ECO:0000313" key="3">
    <source>
        <dbReference type="Proteomes" id="UP000199679"/>
    </source>
</evidence>
<proteinExistence type="predicted"/>
<dbReference type="PANTHER" id="PTHR43283">
    <property type="entry name" value="BETA-LACTAMASE-RELATED"/>
    <property type="match status" value="1"/>
</dbReference>
<gene>
    <name evidence="2" type="ORF">SAMN05216490_3213</name>
</gene>
<dbReference type="SUPFAM" id="SSF56601">
    <property type="entry name" value="beta-lactamase/transpeptidase-like"/>
    <property type="match status" value="1"/>
</dbReference>
<dbReference type="InterPro" id="IPR050789">
    <property type="entry name" value="Diverse_Enzym_Activities"/>
</dbReference>
<feature type="domain" description="Beta-lactamase-related" evidence="1">
    <location>
        <begin position="37"/>
        <end position="329"/>
    </location>
</feature>
<dbReference type="InterPro" id="IPR012338">
    <property type="entry name" value="Beta-lactam/transpept-like"/>
</dbReference>
<dbReference type="RefSeq" id="WP_091374980.1">
    <property type="nucleotide sequence ID" value="NZ_LT629740.1"/>
</dbReference>
<dbReference type="InterPro" id="IPR001466">
    <property type="entry name" value="Beta-lactam-related"/>
</dbReference>
<dbReference type="Proteomes" id="UP000199679">
    <property type="component" value="Chromosome I"/>
</dbReference>
<sequence length="359" mass="39709">MRLRVTGFLLAVSFIFAMPKGRAQQAVKKGYDFSALDNKISAWVDSGYYKGASIIIVENNQLIHQKYFGNYTPETIAYIASAGKWLAAATIAAVVDEGKLSWDDPVKKWIPEISGSKGDATLRQLLSHTAGYPDYQPKGNPTDNYQTLKESVDHIIPLPADTLPGTKFKYGGLAMQVAGRMAELATGKDWETIFQEKIARPLNMSLTHFTPVSDVGGQSPMLGGGARSSLQDYANFLNMISNDGVFNGRRILSAKAIREMQADQVKDAKVNPGEFVEKVRKTHRTDIYGLGEWREEIDSAGNAVLISSPSWAGAYPWIDKQHHVYGFFLARVDMMKNGFNPFLSSPVLPVLVRNIIEKK</sequence>
<accession>A0A1H1ZQV4</accession>
<dbReference type="AlphaFoldDB" id="A0A1H1ZQV4"/>